<dbReference type="Proteomes" id="UP001374579">
    <property type="component" value="Unassembled WGS sequence"/>
</dbReference>
<dbReference type="PANTHER" id="PTHR15427:SF33">
    <property type="entry name" value="COLLAGEN IV NC1 DOMAIN-CONTAINING PROTEIN"/>
    <property type="match status" value="1"/>
</dbReference>
<accession>A0AAN9AMU5</accession>
<protein>
    <recommendedName>
        <fullName evidence="4">C1q domain-containing protein</fullName>
    </recommendedName>
</protein>
<feature type="chain" id="PRO_5042831572" description="C1q domain-containing protein" evidence="3">
    <location>
        <begin position="20"/>
        <end position="153"/>
    </location>
</feature>
<keyword evidence="2" id="KW-0964">Secreted</keyword>
<evidence type="ECO:0000256" key="2">
    <source>
        <dbReference type="ARBA" id="ARBA00022525"/>
    </source>
</evidence>
<comment type="subcellular location">
    <subcellularLocation>
        <location evidence="1">Secreted</location>
    </subcellularLocation>
</comment>
<dbReference type="InterPro" id="IPR050392">
    <property type="entry name" value="Collagen/C1q_domain"/>
</dbReference>
<dbReference type="EMBL" id="JBAMIC010001228">
    <property type="protein sequence ID" value="KAK7089559.1"/>
    <property type="molecule type" value="Genomic_DNA"/>
</dbReference>
<reference evidence="5 6" key="1">
    <citation type="submission" date="2024-02" db="EMBL/GenBank/DDBJ databases">
        <title>Chromosome-scale genome assembly of the rough periwinkle Littorina saxatilis.</title>
        <authorList>
            <person name="De Jode A."/>
            <person name="Faria R."/>
            <person name="Formenti G."/>
            <person name="Sims Y."/>
            <person name="Smith T.P."/>
            <person name="Tracey A."/>
            <person name="Wood J.M.D."/>
            <person name="Zagrodzka Z.B."/>
            <person name="Johannesson K."/>
            <person name="Butlin R.K."/>
            <person name="Leder E.H."/>
        </authorList>
    </citation>
    <scope>NUCLEOTIDE SEQUENCE [LARGE SCALE GENOMIC DNA]</scope>
    <source>
        <strain evidence="5">Snail1</strain>
        <tissue evidence="5">Muscle</tissue>
    </source>
</reference>
<evidence type="ECO:0000313" key="6">
    <source>
        <dbReference type="Proteomes" id="UP001374579"/>
    </source>
</evidence>
<dbReference type="PROSITE" id="PS50871">
    <property type="entry name" value="C1Q"/>
    <property type="match status" value="1"/>
</dbReference>
<dbReference type="PRINTS" id="PR00007">
    <property type="entry name" value="COMPLEMNTC1Q"/>
</dbReference>
<comment type="caution">
    <text evidence="5">The sequence shown here is derived from an EMBL/GenBank/DDBJ whole genome shotgun (WGS) entry which is preliminary data.</text>
</comment>
<dbReference type="AlphaFoldDB" id="A0AAN9AMU5"/>
<dbReference type="InterPro" id="IPR001073">
    <property type="entry name" value="C1q_dom"/>
</dbReference>
<dbReference type="Pfam" id="PF00386">
    <property type="entry name" value="C1q"/>
    <property type="match status" value="1"/>
</dbReference>
<dbReference type="GO" id="GO:0005581">
    <property type="term" value="C:collagen trimer"/>
    <property type="evidence" value="ECO:0007669"/>
    <property type="project" value="UniProtKB-KW"/>
</dbReference>
<keyword evidence="3" id="KW-0732">Signal</keyword>
<dbReference type="Gene3D" id="2.60.120.40">
    <property type="match status" value="1"/>
</dbReference>
<proteinExistence type="predicted"/>
<evidence type="ECO:0000256" key="1">
    <source>
        <dbReference type="ARBA" id="ARBA00004613"/>
    </source>
</evidence>
<evidence type="ECO:0000313" key="5">
    <source>
        <dbReference type="EMBL" id="KAK7089559.1"/>
    </source>
</evidence>
<evidence type="ECO:0000259" key="4">
    <source>
        <dbReference type="PROSITE" id="PS50871"/>
    </source>
</evidence>
<organism evidence="5 6">
    <name type="scientific">Littorina saxatilis</name>
    <dbReference type="NCBI Taxonomy" id="31220"/>
    <lineage>
        <taxon>Eukaryota</taxon>
        <taxon>Metazoa</taxon>
        <taxon>Spiralia</taxon>
        <taxon>Lophotrochozoa</taxon>
        <taxon>Mollusca</taxon>
        <taxon>Gastropoda</taxon>
        <taxon>Caenogastropoda</taxon>
        <taxon>Littorinimorpha</taxon>
        <taxon>Littorinoidea</taxon>
        <taxon>Littorinidae</taxon>
        <taxon>Littorina</taxon>
    </lineage>
</organism>
<feature type="domain" description="C1q" evidence="4">
    <location>
        <begin position="21"/>
        <end position="153"/>
    </location>
</feature>
<gene>
    <name evidence="5" type="ORF">V1264_024708</name>
</gene>
<evidence type="ECO:0000256" key="3">
    <source>
        <dbReference type="SAM" id="SignalP"/>
    </source>
</evidence>
<sequence length="153" mass="16588">MKKKSNALPFLISKHLCVAVLLNQTVSFHARLNSNINVPVGSTLILPILLNNHGNAYDGSTGKFTAPYTATYCFLATTEDFINGPRSVMALVVDGKEVDYVETDGPSYGQSASVHAVLRLTVGQKVWLNVPKDNNYFGAHSTAFSGFLVDHSQ</sequence>
<name>A0AAN9AMU5_9CAEN</name>
<keyword evidence="6" id="KW-1185">Reference proteome</keyword>
<dbReference type="SUPFAM" id="SSF49842">
    <property type="entry name" value="TNF-like"/>
    <property type="match status" value="1"/>
</dbReference>
<dbReference type="SMART" id="SM00110">
    <property type="entry name" value="C1Q"/>
    <property type="match status" value="1"/>
</dbReference>
<dbReference type="InterPro" id="IPR008983">
    <property type="entry name" value="Tumour_necrosis_fac-like_dom"/>
</dbReference>
<dbReference type="PANTHER" id="PTHR15427">
    <property type="entry name" value="EMILIN ELASTIN MICROFIBRIL INTERFACE-LOCATED PROTEIN ELASTIN MICROFIBRIL INTERFACER"/>
    <property type="match status" value="1"/>
</dbReference>
<feature type="signal peptide" evidence="3">
    <location>
        <begin position="1"/>
        <end position="19"/>
    </location>
</feature>